<evidence type="ECO:0000313" key="11">
    <source>
        <dbReference type="Proteomes" id="UP000325797"/>
    </source>
</evidence>
<dbReference type="InterPro" id="IPR032837">
    <property type="entry name" value="G1PDH"/>
</dbReference>
<evidence type="ECO:0000256" key="9">
    <source>
        <dbReference type="ARBA" id="ARBA00023264"/>
    </source>
</evidence>
<dbReference type="CDD" id="cd08175">
    <property type="entry name" value="G1PDH"/>
    <property type="match status" value="1"/>
</dbReference>
<keyword evidence="1" id="KW-0963">Cytoplasm</keyword>
<sequence>MTQDVLAQIVSGTHPDPDGGPPLKVATRSVRVARSLAGSEGDLVAPLGLGRCLAVVSDRTTHAVLGARVERALAGLGEVVSLVLPDARPHADGETVALIREATARCDALVAVGSGTINDLCKYASAQDRKPYVVFGTAPSMNGYTSVNAAITLHGHKKSLTAHAPLGAFMDLSIMAAAPVRMIRSGLGDSLCRPTAQADWLLAHLLFDQPYRIMPFALLAPDEKPMLEETEALVSGDIEAMERLVRTLLLSGFGTAIHGNSQPASQGEHLISHYADMLGDPAWPPSFHGEQIGVTTLSMARLQAAMLDGPPPTLLPDKNSEAGFVARFGEALGKSCWTEFAQKRLDGPRADALNQRIARRWPQIRTAIAAVTHPLPLLEKALACAGAPMKPQDVSWPEPFYRTALRHAREIRNRYTFLDLAADSGRLDGLAERI</sequence>
<dbReference type="PANTHER" id="PTHR43616:SF5">
    <property type="entry name" value="GLYCEROL DEHYDROGENASE 1"/>
    <property type="match status" value="1"/>
</dbReference>
<dbReference type="SUPFAM" id="SSF56796">
    <property type="entry name" value="Dehydroquinate synthase-like"/>
    <property type="match status" value="1"/>
</dbReference>
<evidence type="ECO:0000256" key="6">
    <source>
        <dbReference type="ARBA" id="ARBA00023027"/>
    </source>
</evidence>
<dbReference type="GO" id="GO:0016614">
    <property type="term" value="F:oxidoreductase activity, acting on CH-OH group of donors"/>
    <property type="evidence" value="ECO:0007669"/>
    <property type="project" value="InterPro"/>
</dbReference>
<evidence type="ECO:0000256" key="4">
    <source>
        <dbReference type="ARBA" id="ARBA00022857"/>
    </source>
</evidence>
<evidence type="ECO:0000256" key="7">
    <source>
        <dbReference type="ARBA" id="ARBA00023098"/>
    </source>
</evidence>
<dbReference type="EMBL" id="CP042582">
    <property type="protein sequence ID" value="QEX20407.1"/>
    <property type="molecule type" value="Genomic_DNA"/>
</dbReference>
<dbReference type="KEGG" id="hadh:FRZ61_03240"/>
<gene>
    <name evidence="10" type="ORF">FRZ61_03240</name>
</gene>
<organism evidence="10 11">
    <name type="scientific">Hypericibacter adhaerens</name>
    <dbReference type="NCBI Taxonomy" id="2602016"/>
    <lineage>
        <taxon>Bacteria</taxon>
        <taxon>Pseudomonadati</taxon>
        <taxon>Pseudomonadota</taxon>
        <taxon>Alphaproteobacteria</taxon>
        <taxon>Rhodospirillales</taxon>
        <taxon>Dongiaceae</taxon>
        <taxon>Hypericibacter</taxon>
    </lineage>
</organism>
<dbReference type="Gene3D" id="1.20.1090.10">
    <property type="entry name" value="Dehydroquinate synthase-like - alpha domain"/>
    <property type="match status" value="1"/>
</dbReference>
<dbReference type="PANTHER" id="PTHR43616">
    <property type="entry name" value="GLYCEROL DEHYDROGENASE"/>
    <property type="match status" value="1"/>
</dbReference>
<dbReference type="AlphaFoldDB" id="A0A5J6MTE8"/>
<dbReference type="Pfam" id="PF13685">
    <property type="entry name" value="Fe-ADH_2"/>
    <property type="match status" value="1"/>
</dbReference>
<keyword evidence="9" id="KW-1208">Phospholipid metabolism</keyword>
<keyword evidence="8" id="KW-0594">Phospholipid biosynthesis</keyword>
<dbReference type="Proteomes" id="UP000325797">
    <property type="component" value="Chromosome"/>
</dbReference>
<reference evidence="10 11" key="1">
    <citation type="submission" date="2019-08" db="EMBL/GenBank/DDBJ databases">
        <title>Hyperibacter terrae gen. nov., sp. nov. and Hyperibacter viscosus sp. nov., two new members in the family Rhodospirillaceae isolated from the rhizosphere of Hypericum perforatum.</title>
        <authorList>
            <person name="Noviana Z."/>
        </authorList>
    </citation>
    <scope>NUCLEOTIDE SEQUENCE [LARGE SCALE GENOMIC DNA]</scope>
    <source>
        <strain evidence="10 11">R5959</strain>
    </source>
</reference>
<dbReference type="RefSeq" id="WP_191909246.1">
    <property type="nucleotide sequence ID" value="NZ_CP042582.1"/>
</dbReference>
<evidence type="ECO:0000256" key="8">
    <source>
        <dbReference type="ARBA" id="ARBA00023209"/>
    </source>
</evidence>
<dbReference type="Gene3D" id="3.40.50.1970">
    <property type="match status" value="1"/>
</dbReference>
<keyword evidence="5" id="KW-0560">Oxidoreductase</keyword>
<evidence type="ECO:0000256" key="1">
    <source>
        <dbReference type="ARBA" id="ARBA00022490"/>
    </source>
</evidence>
<keyword evidence="7" id="KW-0443">Lipid metabolism</keyword>
<evidence type="ECO:0000256" key="5">
    <source>
        <dbReference type="ARBA" id="ARBA00023002"/>
    </source>
</evidence>
<keyword evidence="3" id="KW-0479">Metal-binding</keyword>
<keyword evidence="11" id="KW-1185">Reference proteome</keyword>
<dbReference type="InterPro" id="IPR016205">
    <property type="entry name" value="Glycerol_DH"/>
</dbReference>
<evidence type="ECO:0000256" key="2">
    <source>
        <dbReference type="ARBA" id="ARBA00022516"/>
    </source>
</evidence>
<dbReference type="GO" id="GO:0008654">
    <property type="term" value="P:phospholipid biosynthetic process"/>
    <property type="evidence" value="ECO:0007669"/>
    <property type="project" value="UniProtKB-KW"/>
</dbReference>
<keyword evidence="2" id="KW-0444">Lipid biosynthesis</keyword>
<dbReference type="GO" id="GO:0046872">
    <property type="term" value="F:metal ion binding"/>
    <property type="evidence" value="ECO:0007669"/>
    <property type="project" value="UniProtKB-KW"/>
</dbReference>
<accession>A0A5J6MTE8</accession>
<name>A0A5J6MTE8_9PROT</name>
<keyword evidence="4" id="KW-0521">NADP</keyword>
<evidence type="ECO:0000313" key="10">
    <source>
        <dbReference type="EMBL" id="QEX20407.1"/>
    </source>
</evidence>
<keyword evidence="6" id="KW-0520">NAD</keyword>
<protein>
    <submittedName>
        <fullName evidence="10">3-dehydroquinate synthase</fullName>
    </submittedName>
</protein>
<evidence type="ECO:0000256" key="3">
    <source>
        <dbReference type="ARBA" id="ARBA00022723"/>
    </source>
</evidence>
<proteinExistence type="predicted"/>